<comment type="caution">
    <text evidence="4">The sequence shown here is derived from an EMBL/GenBank/DDBJ whole genome shotgun (WGS) entry which is preliminary data.</text>
</comment>
<keyword evidence="1 4" id="KW-0347">Helicase</keyword>
<dbReference type="GO" id="GO:0043139">
    <property type="term" value="F:5'-3' DNA helicase activity"/>
    <property type="evidence" value="ECO:0007669"/>
    <property type="project" value="UniProtKB-EC"/>
</dbReference>
<organism evidence="4 5">
    <name type="scientific">Trifolium pratense</name>
    <name type="common">Red clover</name>
    <dbReference type="NCBI Taxonomy" id="57577"/>
    <lineage>
        <taxon>Eukaryota</taxon>
        <taxon>Viridiplantae</taxon>
        <taxon>Streptophyta</taxon>
        <taxon>Embryophyta</taxon>
        <taxon>Tracheophyta</taxon>
        <taxon>Spermatophyta</taxon>
        <taxon>Magnoliopsida</taxon>
        <taxon>eudicotyledons</taxon>
        <taxon>Gunneridae</taxon>
        <taxon>Pentapetalae</taxon>
        <taxon>rosids</taxon>
        <taxon>fabids</taxon>
        <taxon>Fabales</taxon>
        <taxon>Fabaceae</taxon>
        <taxon>Papilionoideae</taxon>
        <taxon>50 kb inversion clade</taxon>
        <taxon>NPAAA clade</taxon>
        <taxon>Hologalegina</taxon>
        <taxon>IRL clade</taxon>
        <taxon>Trifolieae</taxon>
        <taxon>Trifolium</taxon>
    </lineage>
</organism>
<protein>
    <recommendedName>
        <fullName evidence="1">ATP-dependent DNA helicase</fullName>
        <ecNumber evidence="1">5.6.2.3</ecNumber>
    </recommendedName>
</protein>
<name>A0A2K3K383_TRIPR</name>
<evidence type="ECO:0000256" key="2">
    <source>
        <dbReference type="SAM" id="Phobius"/>
    </source>
</evidence>
<evidence type="ECO:0000313" key="4">
    <source>
        <dbReference type="EMBL" id="PNX60744.1"/>
    </source>
</evidence>
<evidence type="ECO:0000259" key="3">
    <source>
        <dbReference type="Pfam" id="PF05970"/>
    </source>
</evidence>
<dbReference type="GO" id="GO:0005524">
    <property type="term" value="F:ATP binding"/>
    <property type="evidence" value="ECO:0007669"/>
    <property type="project" value="UniProtKB-KW"/>
</dbReference>
<dbReference type="Pfam" id="PF05970">
    <property type="entry name" value="PIF1"/>
    <property type="match status" value="1"/>
</dbReference>
<dbReference type="GO" id="GO:0016887">
    <property type="term" value="F:ATP hydrolysis activity"/>
    <property type="evidence" value="ECO:0007669"/>
    <property type="project" value="RHEA"/>
</dbReference>
<dbReference type="GO" id="GO:0000723">
    <property type="term" value="P:telomere maintenance"/>
    <property type="evidence" value="ECO:0007669"/>
    <property type="project" value="InterPro"/>
</dbReference>
<keyword evidence="2" id="KW-0812">Transmembrane</keyword>
<dbReference type="GO" id="GO:0006310">
    <property type="term" value="P:DNA recombination"/>
    <property type="evidence" value="ECO:0007669"/>
    <property type="project" value="UniProtKB-KW"/>
</dbReference>
<keyword evidence="1" id="KW-0547">Nucleotide-binding</keyword>
<keyword evidence="1" id="KW-0378">Hydrolase</keyword>
<keyword evidence="1" id="KW-0233">DNA recombination</keyword>
<dbReference type="PANTHER" id="PTHR10492">
    <property type="match status" value="1"/>
</dbReference>
<comment type="similarity">
    <text evidence="1">Belongs to the helicase family.</text>
</comment>
<dbReference type="Proteomes" id="UP000236291">
    <property type="component" value="Unassembled WGS sequence"/>
</dbReference>
<keyword evidence="1" id="KW-0227">DNA damage</keyword>
<dbReference type="GO" id="GO:0006281">
    <property type="term" value="P:DNA repair"/>
    <property type="evidence" value="ECO:0007669"/>
    <property type="project" value="UniProtKB-KW"/>
</dbReference>
<comment type="cofactor">
    <cofactor evidence="1">
        <name>Mg(2+)</name>
        <dbReference type="ChEBI" id="CHEBI:18420"/>
    </cofactor>
</comment>
<reference evidence="4 5" key="2">
    <citation type="journal article" date="2017" name="Front. Plant Sci.">
        <title>Gene Classification and Mining of Molecular Markers Useful in Red Clover (Trifolium pratense) Breeding.</title>
        <authorList>
            <person name="Istvanek J."/>
            <person name="Dluhosova J."/>
            <person name="Dluhos P."/>
            <person name="Patkova L."/>
            <person name="Nedelnik J."/>
            <person name="Repkova J."/>
        </authorList>
    </citation>
    <scope>NUCLEOTIDE SEQUENCE [LARGE SCALE GENOMIC DNA]</scope>
    <source>
        <strain evidence="5">cv. Tatra</strain>
        <tissue evidence="4">Young leaves</tissue>
    </source>
</reference>
<proteinExistence type="inferred from homology"/>
<dbReference type="EMBL" id="ASHM01083439">
    <property type="protein sequence ID" value="PNX60744.1"/>
    <property type="molecule type" value="Genomic_DNA"/>
</dbReference>
<dbReference type="EC" id="5.6.2.3" evidence="1"/>
<dbReference type="InterPro" id="IPR010285">
    <property type="entry name" value="DNA_helicase_pif1-like_DEAD"/>
</dbReference>
<feature type="transmembrane region" description="Helical" evidence="2">
    <location>
        <begin position="12"/>
        <end position="33"/>
    </location>
</feature>
<keyword evidence="1" id="KW-0234">DNA repair</keyword>
<reference evidence="4 5" key="1">
    <citation type="journal article" date="2014" name="Am. J. Bot.">
        <title>Genome assembly and annotation for red clover (Trifolium pratense; Fabaceae).</title>
        <authorList>
            <person name="Istvanek J."/>
            <person name="Jaros M."/>
            <person name="Krenek A."/>
            <person name="Repkova J."/>
        </authorList>
    </citation>
    <scope>NUCLEOTIDE SEQUENCE [LARGE SCALE GENOMIC DNA]</scope>
    <source>
        <strain evidence="5">cv. Tatra</strain>
        <tissue evidence="4">Young leaves</tissue>
    </source>
</reference>
<evidence type="ECO:0000313" key="5">
    <source>
        <dbReference type="Proteomes" id="UP000236291"/>
    </source>
</evidence>
<comment type="catalytic activity">
    <reaction evidence="1">
        <text>ATP + H2O = ADP + phosphate + H(+)</text>
        <dbReference type="Rhea" id="RHEA:13065"/>
        <dbReference type="ChEBI" id="CHEBI:15377"/>
        <dbReference type="ChEBI" id="CHEBI:15378"/>
        <dbReference type="ChEBI" id="CHEBI:30616"/>
        <dbReference type="ChEBI" id="CHEBI:43474"/>
        <dbReference type="ChEBI" id="CHEBI:456216"/>
        <dbReference type="EC" id="5.6.2.3"/>
    </reaction>
</comment>
<accession>A0A2K3K383</accession>
<dbReference type="STRING" id="57577.A0A2K3K383"/>
<keyword evidence="2" id="KW-0472">Membrane</keyword>
<evidence type="ECO:0000256" key="1">
    <source>
        <dbReference type="RuleBase" id="RU363044"/>
    </source>
</evidence>
<keyword evidence="2" id="KW-1133">Transmembrane helix</keyword>
<keyword evidence="1" id="KW-0067">ATP-binding</keyword>
<gene>
    <name evidence="4" type="ORF">L195_g052087</name>
</gene>
<sequence>MSAALRTKGEIVLTVVSSGIAVLLILVVVDRTLKDILQKKEKKNFPFGGKAVVLGGDFRQILPVIPKGTRQEVVNSTIYSSRFCEVLTLTTRLQTGSSDSDIEDEKNFSDWILGIGDGSIGQSNDSDITIQIPPNLLVPNLGDPLSTIVQSTYPDLFAQYE</sequence>
<dbReference type="AlphaFoldDB" id="A0A2K3K383"/>
<feature type="domain" description="DNA helicase Pif1-like DEAD-box helicase" evidence="3">
    <location>
        <begin position="29"/>
        <end position="125"/>
    </location>
</feature>
<dbReference type="PANTHER" id="PTHR10492:SF101">
    <property type="entry name" value="ATP-DEPENDENT DNA HELICASE"/>
    <property type="match status" value="1"/>
</dbReference>